<dbReference type="Proteomes" id="UP000220914">
    <property type="component" value="Unassembled WGS sequence"/>
</dbReference>
<evidence type="ECO:0000313" key="4">
    <source>
        <dbReference type="Proteomes" id="UP000220914"/>
    </source>
</evidence>
<dbReference type="Gene3D" id="3.20.20.140">
    <property type="entry name" value="Metal-dependent hydrolases"/>
    <property type="match status" value="1"/>
</dbReference>
<keyword evidence="1" id="KW-0456">Lyase</keyword>
<dbReference type="AlphaFoldDB" id="A0A2A7NGF3"/>
<feature type="domain" description="Amidohydrolase-related" evidence="2">
    <location>
        <begin position="14"/>
        <end position="327"/>
    </location>
</feature>
<dbReference type="EMBL" id="PDCP01000001">
    <property type="protein sequence ID" value="PEG43125.1"/>
    <property type="molecule type" value="Genomic_DNA"/>
</dbReference>
<dbReference type="PANTHER" id="PTHR21240:SF28">
    <property type="entry name" value="ISO-OROTATE DECARBOXYLASE (EUROFUNG)"/>
    <property type="match status" value="1"/>
</dbReference>
<sequence length="335" mass="37180">MRCTECEARLPRIIDVHAHVTPRCFSDAVLAGNDWHGMTSDDGELHNPMNLWNLDQRIEAMDADGIDVQLTSPTDVFYQYHQKPAVTARIAAEVNDEVASMVRDRPTRIAGLATVPMQDTDLAVAELTRSIRDLGLRGVMIDDHVNGVTYDDPRFDAFWEAAAELGALIFVHQYAPTSVQARIDKYFFFNSIGNLVDRTITFGALVYGGVMDRYPDLKVCLGHAGGYTAFALDRMDQGWRAFPSMRGATTGPPSSYARRFTYDAVTYEARTLRYLVDVVGADRVVLGTDWPAPMRVLDPVKRLSAIGVLTEDEIESILRGTAAMLLGDPTSREVE</sequence>
<dbReference type="GO" id="GO:0016831">
    <property type="term" value="F:carboxy-lyase activity"/>
    <property type="evidence" value="ECO:0007669"/>
    <property type="project" value="InterPro"/>
</dbReference>
<evidence type="ECO:0000259" key="2">
    <source>
        <dbReference type="Pfam" id="PF04909"/>
    </source>
</evidence>
<proteinExistence type="predicted"/>
<dbReference type="InterPro" id="IPR032465">
    <property type="entry name" value="ACMSD"/>
</dbReference>
<comment type="caution">
    <text evidence="3">The sequence shown here is derived from an EMBL/GenBank/DDBJ whole genome shotgun (WGS) entry which is preliminary data.</text>
</comment>
<dbReference type="GO" id="GO:0016787">
    <property type="term" value="F:hydrolase activity"/>
    <property type="evidence" value="ECO:0007669"/>
    <property type="project" value="InterPro"/>
</dbReference>
<evidence type="ECO:0000313" key="3">
    <source>
        <dbReference type="EMBL" id="PEG43125.1"/>
    </source>
</evidence>
<dbReference type="OrthoDB" id="8673173at2"/>
<gene>
    <name evidence="3" type="ORF">CQY20_00610</name>
</gene>
<dbReference type="InterPro" id="IPR032466">
    <property type="entry name" value="Metal_Hydrolase"/>
</dbReference>
<dbReference type="SUPFAM" id="SSF51556">
    <property type="entry name" value="Metallo-dependent hydrolases"/>
    <property type="match status" value="1"/>
</dbReference>
<reference evidence="3 4" key="1">
    <citation type="submission" date="2017-10" db="EMBL/GenBank/DDBJ databases">
        <title>The new phylogeny of genus Mycobacterium.</title>
        <authorList>
            <person name="Tortoli E."/>
            <person name="Trovato A."/>
            <person name="Cirillo D.M."/>
        </authorList>
    </citation>
    <scope>NUCLEOTIDE SEQUENCE [LARGE SCALE GENOMIC DNA]</scope>
    <source>
        <strain evidence="3 4">CCUG37673</strain>
    </source>
</reference>
<dbReference type="PANTHER" id="PTHR21240">
    <property type="entry name" value="2-AMINO-3-CARBOXYLMUCONATE-6-SEMIALDEHYDE DECARBOXYLASE"/>
    <property type="match status" value="1"/>
</dbReference>
<keyword evidence="4" id="KW-1185">Reference proteome</keyword>
<organism evidence="3 4">
    <name type="scientific">Mycolicibacterium agri</name>
    <name type="common">Mycobacterium agri</name>
    <dbReference type="NCBI Taxonomy" id="36811"/>
    <lineage>
        <taxon>Bacteria</taxon>
        <taxon>Bacillati</taxon>
        <taxon>Actinomycetota</taxon>
        <taxon>Actinomycetes</taxon>
        <taxon>Mycobacteriales</taxon>
        <taxon>Mycobacteriaceae</taxon>
        <taxon>Mycolicibacterium</taxon>
    </lineage>
</organism>
<dbReference type="GO" id="GO:0005737">
    <property type="term" value="C:cytoplasm"/>
    <property type="evidence" value="ECO:0007669"/>
    <property type="project" value="TreeGrafter"/>
</dbReference>
<protein>
    <recommendedName>
        <fullName evidence="2">Amidohydrolase-related domain-containing protein</fullName>
    </recommendedName>
</protein>
<evidence type="ECO:0000256" key="1">
    <source>
        <dbReference type="ARBA" id="ARBA00023239"/>
    </source>
</evidence>
<accession>A0A2A7NGF3</accession>
<dbReference type="GO" id="GO:0019748">
    <property type="term" value="P:secondary metabolic process"/>
    <property type="evidence" value="ECO:0007669"/>
    <property type="project" value="TreeGrafter"/>
</dbReference>
<dbReference type="InterPro" id="IPR006680">
    <property type="entry name" value="Amidohydro-rel"/>
</dbReference>
<name>A0A2A7NGF3_MYCAG</name>
<dbReference type="Pfam" id="PF04909">
    <property type="entry name" value="Amidohydro_2"/>
    <property type="match status" value="1"/>
</dbReference>